<dbReference type="AlphaFoldDB" id="A0A1M6HT58"/>
<dbReference type="Proteomes" id="UP000184292">
    <property type="component" value="Unassembled WGS sequence"/>
</dbReference>
<dbReference type="PRINTS" id="PR00149">
    <property type="entry name" value="FUMRATELYASE"/>
</dbReference>
<dbReference type="GO" id="GO:0005829">
    <property type="term" value="C:cytosol"/>
    <property type="evidence" value="ECO:0007669"/>
    <property type="project" value="TreeGrafter"/>
</dbReference>
<evidence type="ECO:0000256" key="5">
    <source>
        <dbReference type="ARBA" id="ARBA00023239"/>
    </source>
</evidence>
<dbReference type="Gene3D" id="1.10.275.10">
    <property type="entry name" value="Fumarase/aspartase (N-terminal domain)"/>
    <property type="match status" value="1"/>
</dbReference>
<evidence type="ECO:0000313" key="8">
    <source>
        <dbReference type="EMBL" id="SHJ25392.1"/>
    </source>
</evidence>
<dbReference type="InterPro" id="IPR024083">
    <property type="entry name" value="Fumarase/histidase_N"/>
</dbReference>
<feature type="domain" description="Argininosuccinate lyase C-terminal" evidence="7">
    <location>
        <begin position="372"/>
        <end position="446"/>
    </location>
</feature>
<dbReference type="InterPro" id="IPR009049">
    <property type="entry name" value="Argininosuccinate_lyase"/>
</dbReference>
<dbReference type="PANTHER" id="PTHR43814">
    <property type="entry name" value="ARGININOSUCCINATE LYASE"/>
    <property type="match status" value="1"/>
</dbReference>
<dbReference type="Gene3D" id="1.10.40.30">
    <property type="entry name" value="Fumarase/aspartase (C-terminal domain)"/>
    <property type="match status" value="1"/>
</dbReference>
<dbReference type="InterPro" id="IPR000362">
    <property type="entry name" value="Fumarate_lyase_fam"/>
</dbReference>
<evidence type="ECO:0000259" key="7">
    <source>
        <dbReference type="Pfam" id="PF14698"/>
    </source>
</evidence>
<sequence length="503" mass="54420">MSLSDPRATDETRFPDPVYRDTVLAPLFDGARAHHVDGFRRIDRAHLVMLAETGIVTPGTAAAIAGALEAIDSEVDPAGLTYTGEVEDWFFLVEAELKKRVGPDTGGWLHTGRSRNDIDHTLFKMSLKAHLDRLMAQARAVLAALIGTARRERGTIIVAYTHGQPAQPTTLGHYLGAAIEVLIRDIERLETARATCDLCSMGAAAITTTGFPIDRARMAHLLGFAAPQRNSYSCIAAVDYTTGAYSAVELLFLHLGRLIQDFQTWSSFEVGQLYVPNAFVQISSIMPQKRNPVPIEHMRHLASQTMGRARTMRDIMHNTPFTDMNDSEGESHSAGYEAFASGGRVLELLAAFVAAMRIDPAKVDRNIRRSCITITELADTVVRREGLSFRQAHEIAAATARAVVAEESDLPSGYAAFTAAFEQATGRAPGMDEAAFREAASPEHFVAVRDRFGGPATGPMDEALGAYDAALAGFSARADAIAAREADAAAELDTTFRALSEAR</sequence>
<dbReference type="InterPro" id="IPR029419">
    <property type="entry name" value="Arg_succ_lyase_C"/>
</dbReference>
<keyword evidence="5 8" id="KW-0456">Lyase</keyword>
<dbReference type="PANTHER" id="PTHR43814:SF1">
    <property type="entry name" value="ARGININOSUCCINATE LYASE"/>
    <property type="match status" value="1"/>
</dbReference>
<dbReference type="CDD" id="cd01359">
    <property type="entry name" value="Argininosuccinate_lyase"/>
    <property type="match status" value="1"/>
</dbReference>
<dbReference type="InterPro" id="IPR022761">
    <property type="entry name" value="Fumarate_lyase_N"/>
</dbReference>
<dbReference type="Pfam" id="PF00206">
    <property type="entry name" value="Lyase_1"/>
    <property type="match status" value="1"/>
</dbReference>
<dbReference type="EC" id="4.3.2.1" evidence="3"/>
<evidence type="ECO:0000259" key="6">
    <source>
        <dbReference type="Pfam" id="PF00206"/>
    </source>
</evidence>
<dbReference type="GO" id="GO:0042450">
    <property type="term" value="P:L-arginine biosynthetic process via ornithine"/>
    <property type="evidence" value="ECO:0007669"/>
    <property type="project" value="InterPro"/>
</dbReference>
<evidence type="ECO:0000256" key="1">
    <source>
        <dbReference type="ARBA" id="ARBA00000985"/>
    </source>
</evidence>
<dbReference type="SUPFAM" id="SSF48557">
    <property type="entry name" value="L-aspartase-like"/>
    <property type="match status" value="1"/>
</dbReference>
<dbReference type="STRING" id="1447782.SAMN05444417_3346"/>
<dbReference type="EMBL" id="FQYO01000007">
    <property type="protein sequence ID" value="SHJ25392.1"/>
    <property type="molecule type" value="Genomic_DNA"/>
</dbReference>
<dbReference type="GO" id="GO:0004056">
    <property type="term" value="F:argininosuccinate lyase activity"/>
    <property type="evidence" value="ECO:0007669"/>
    <property type="project" value="UniProtKB-EC"/>
</dbReference>
<dbReference type="Gene3D" id="1.20.200.10">
    <property type="entry name" value="Fumarase/aspartase (Central domain)"/>
    <property type="match status" value="1"/>
</dbReference>
<evidence type="ECO:0000256" key="3">
    <source>
        <dbReference type="ARBA" id="ARBA00012338"/>
    </source>
</evidence>
<evidence type="ECO:0000256" key="4">
    <source>
        <dbReference type="ARBA" id="ARBA00022571"/>
    </source>
</evidence>
<accession>A0A1M6HT58</accession>
<protein>
    <recommendedName>
        <fullName evidence="3">argininosuccinate lyase</fullName>
        <ecNumber evidence="3">4.3.2.1</ecNumber>
    </recommendedName>
</protein>
<keyword evidence="9" id="KW-1185">Reference proteome</keyword>
<evidence type="ECO:0000256" key="2">
    <source>
        <dbReference type="ARBA" id="ARBA00004941"/>
    </source>
</evidence>
<comment type="catalytic activity">
    <reaction evidence="1">
        <text>2-(N(omega)-L-arginino)succinate = fumarate + L-arginine</text>
        <dbReference type="Rhea" id="RHEA:24020"/>
        <dbReference type="ChEBI" id="CHEBI:29806"/>
        <dbReference type="ChEBI" id="CHEBI:32682"/>
        <dbReference type="ChEBI" id="CHEBI:57472"/>
        <dbReference type="EC" id="4.3.2.1"/>
    </reaction>
</comment>
<feature type="domain" description="Fumarate lyase N-terminal" evidence="6">
    <location>
        <begin position="50"/>
        <end position="307"/>
    </location>
</feature>
<gene>
    <name evidence="8" type="ORF">SAMN05444417_3346</name>
</gene>
<dbReference type="OrthoDB" id="9769623at2"/>
<evidence type="ECO:0000313" key="9">
    <source>
        <dbReference type="Proteomes" id="UP000184292"/>
    </source>
</evidence>
<keyword evidence="4" id="KW-0055">Arginine biosynthesis</keyword>
<organism evidence="8 9">
    <name type="scientific">Wenxinia saemankumensis</name>
    <dbReference type="NCBI Taxonomy" id="1447782"/>
    <lineage>
        <taxon>Bacteria</taxon>
        <taxon>Pseudomonadati</taxon>
        <taxon>Pseudomonadota</taxon>
        <taxon>Alphaproteobacteria</taxon>
        <taxon>Rhodobacterales</taxon>
        <taxon>Roseobacteraceae</taxon>
        <taxon>Wenxinia</taxon>
    </lineage>
</organism>
<dbReference type="UniPathway" id="UPA00068">
    <property type="reaction ID" value="UER00114"/>
</dbReference>
<name>A0A1M6HT58_9RHOB</name>
<keyword evidence="4" id="KW-0028">Amino-acid biosynthesis</keyword>
<comment type="pathway">
    <text evidence="2">Amino-acid biosynthesis; L-arginine biosynthesis; L-arginine from L-ornithine and carbamoyl phosphate: step 3/3.</text>
</comment>
<reference evidence="8 9" key="1">
    <citation type="submission" date="2016-11" db="EMBL/GenBank/DDBJ databases">
        <authorList>
            <person name="Jaros S."/>
            <person name="Januszkiewicz K."/>
            <person name="Wedrychowicz H."/>
        </authorList>
    </citation>
    <scope>NUCLEOTIDE SEQUENCE [LARGE SCALE GENOMIC DNA]</scope>
    <source>
        <strain evidence="8 9">DSM 100565</strain>
    </source>
</reference>
<dbReference type="PRINTS" id="PR00145">
    <property type="entry name" value="ARGSUCLYASE"/>
</dbReference>
<dbReference type="RefSeq" id="WP_073334036.1">
    <property type="nucleotide sequence ID" value="NZ_FQYO01000007.1"/>
</dbReference>
<dbReference type="InterPro" id="IPR008948">
    <property type="entry name" value="L-Aspartase-like"/>
</dbReference>
<dbReference type="Pfam" id="PF14698">
    <property type="entry name" value="ASL_C2"/>
    <property type="match status" value="1"/>
</dbReference>
<proteinExistence type="predicted"/>